<evidence type="ECO:0000313" key="4">
    <source>
        <dbReference type="Proteomes" id="UP000199749"/>
    </source>
</evidence>
<dbReference type="Gene3D" id="3.40.50.2000">
    <property type="entry name" value="Glycogen Phosphorylase B"/>
    <property type="match status" value="2"/>
</dbReference>
<evidence type="ECO:0000259" key="2">
    <source>
        <dbReference type="Pfam" id="PF00534"/>
    </source>
</evidence>
<proteinExistence type="predicted"/>
<organism evidence="3 4">
    <name type="scientific">Latilactobacillus curvatus</name>
    <name type="common">Lactobacillus curvatus</name>
    <dbReference type="NCBI Taxonomy" id="28038"/>
    <lineage>
        <taxon>Bacteria</taxon>
        <taxon>Bacillati</taxon>
        <taxon>Bacillota</taxon>
        <taxon>Bacilli</taxon>
        <taxon>Lactobacillales</taxon>
        <taxon>Lactobacillaceae</taxon>
        <taxon>Latilactobacillus</taxon>
    </lineage>
</organism>
<dbReference type="EMBL" id="CP022474">
    <property type="protein sequence ID" value="ASN59518.1"/>
    <property type="molecule type" value="Genomic_DNA"/>
</dbReference>
<dbReference type="CDD" id="cd03801">
    <property type="entry name" value="GT4_PimA-like"/>
    <property type="match status" value="1"/>
</dbReference>
<feature type="domain" description="Glycosyl transferase family 1" evidence="2">
    <location>
        <begin position="198"/>
        <end position="355"/>
    </location>
</feature>
<sequence>MIKLLFLGTKDIDDKLAWSGTMYRMMQSIMSEDRYVVSSLKIPGLSFGDRIRIKLTTLVGKLFNSNRSYIGNVDVKQATLNGKRLSKLVATVVDKNSIDVIFAPGLSTYLTNLKTDIPIIYLSDATFSLMNDYYWFGLSQTDINNGNYIEQAALSNATSIILSSTWAANSALRDYKIPVDKVNILPFGANLAIDTLIEPKTLKSENVIKILLVGTDYKRKGVNIAEQVVHLLNERSNIHYQLIVVGIDAEDNADVHYAGLLNKENQEDYDKLVNYYQEAKLFLLPTRAEASAIVYAEASMFGLPTLTFDTGGSGDYVINEVNGYRVSLDSPNIIAAFADKIDEIISDERLYNRLSVGALEQYQKQLNWNQWLIGFNKIVDHVLTKESEK</sequence>
<dbReference type="Proteomes" id="UP000199749">
    <property type="component" value="Chromosome"/>
</dbReference>
<dbReference type="GO" id="GO:0016757">
    <property type="term" value="F:glycosyltransferase activity"/>
    <property type="evidence" value="ECO:0007669"/>
    <property type="project" value="InterPro"/>
</dbReference>
<dbReference type="Pfam" id="PF00534">
    <property type="entry name" value="Glycos_transf_1"/>
    <property type="match status" value="1"/>
</dbReference>
<protein>
    <recommendedName>
        <fullName evidence="2">Glycosyl transferase family 1 domain-containing protein</fullName>
    </recommendedName>
</protein>
<evidence type="ECO:0000313" key="3">
    <source>
        <dbReference type="EMBL" id="ASN59518.1"/>
    </source>
</evidence>
<dbReference type="InterPro" id="IPR001296">
    <property type="entry name" value="Glyco_trans_1"/>
</dbReference>
<dbReference type="RefSeq" id="WP_089556337.1">
    <property type="nucleotide sequence ID" value="NZ_CP022474.1"/>
</dbReference>
<keyword evidence="1" id="KW-0808">Transferase</keyword>
<name>A0AAC9ULU8_LATCU</name>
<gene>
    <name evidence="3" type="ORF">CG419_02305</name>
</gene>
<dbReference type="PANTHER" id="PTHR46401:SF2">
    <property type="entry name" value="GLYCOSYLTRANSFERASE WBBK-RELATED"/>
    <property type="match status" value="1"/>
</dbReference>
<dbReference type="GO" id="GO:0009103">
    <property type="term" value="P:lipopolysaccharide biosynthetic process"/>
    <property type="evidence" value="ECO:0007669"/>
    <property type="project" value="TreeGrafter"/>
</dbReference>
<dbReference type="AlphaFoldDB" id="A0AAC9ULU8"/>
<reference evidence="3 4" key="1">
    <citation type="submission" date="2017-07" db="EMBL/GenBank/DDBJ databases">
        <title>Lactobacillus curvatus MRS6 whole genome.</title>
        <authorList>
            <person name="Jans C."/>
            <person name="Lagler S."/>
            <person name="Lacroix C."/>
            <person name="Meile L."/>
            <person name="Stevens M.J.A."/>
        </authorList>
    </citation>
    <scope>NUCLEOTIDE SEQUENCE [LARGE SCALE GENOMIC DNA]</scope>
    <source>
        <strain evidence="3 4">MRS6</strain>
    </source>
</reference>
<accession>A0AAC9ULU8</accession>
<dbReference type="SUPFAM" id="SSF53756">
    <property type="entry name" value="UDP-Glycosyltransferase/glycogen phosphorylase"/>
    <property type="match status" value="1"/>
</dbReference>
<dbReference type="PANTHER" id="PTHR46401">
    <property type="entry name" value="GLYCOSYLTRANSFERASE WBBK-RELATED"/>
    <property type="match status" value="1"/>
</dbReference>
<evidence type="ECO:0000256" key="1">
    <source>
        <dbReference type="ARBA" id="ARBA00022679"/>
    </source>
</evidence>